<reference evidence="1" key="1">
    <citation type="journal article" date="2019" name="Sci. Rep.">
        <title>Draft genome of Tanacetum cinerariifolium, the natural source of mosquito coil.</title>
        <authorList>
            <person name="Yamashiro T."/>
            <person name="Shiraishi A."/>
            <person name="Satake H."/>
            <person name="Nakayama K."/>
        </authorList>
    </citation>
    <scope>NUCLEOTIDE SEQUENCE</scope>
</reference>
<name>A0A699VZ67_TANCI</name>
<organism evidence="1">
    <name type="scientific">Tanacetum cinerariifolium</name>
    <name type="common">Dalmatian daisy</name>
    <name type="synonym">Chrysanthemum cinerariifolium</name>
    <dbReference type="NCBI Taxonomy" id="118510"/>
    <lineage>
        <taxon>Eukaryota</taxon>
        <taxon>Viridiplantae</taxon>
        <taxon>Streptophyta</taxon>
        <taxon>Embryophyta</taxon>
        <taxon>Tracheophyta</taxon>
        <taxon>Spermatophyta</taxon>
        <taxon>Magnoliopsida</taxon>
        <taxon>eudicotyledons</taxon>
        <taxon>Gunneridae</taxon>
        <taxon>Pentapetalae</taxon>
        <taxon>asterids</taxon>
        <taxon>campanulids</taxon>
        <taxon>Asterales</taxon>
        <taxon>Asteraceae</taxon>
        <taxon>Asteroideae</taxon>
        <taxon>Anthemideae</taxon>
        <taxon>Anthemidinae</taxon>
        <taxon>Tanacetum</taxon>
    </lineage>
</organism>
<evidence type="ECO:0000313" key="1">
    <source>
        <dbReference type="EMBL" id="GFD38666.1"/>
    </source>
</evidence>
<comment type="caution">
    <text evidence="1">The sequence shown here is derived from an EMBL/GenBank/DDBJ whole genome shotgun (WGS) entry which is preliminary data.</text>
</comment>
<dbReference type="AlphaFoldDB" id="A0A699VZ67"/>
<accession>A0A699VZ67</accession>
<protein>
    <submittedName>
        <fullName evidence="1">Uncharacterized protein</fullName>
    </submittedName>
</protein>
<dbReference type="EMBL" id="BKCJ011504059">
    <property type="protein sequence ID" value="GFD38666.1"/>
    <property type="molecule type" value="Genomic_DNA"/>
</dbReference>
<gene>
    <name evidence="1" type="ORF">Tci_910635</name>
</gene>
<feature type="non-terminal residue" evidence="1">
    <location>
        <position position="1"/>
    </location>
</feature>
<proteinExistence type="predicted"/>
<sequence>GRLEIVQDEDDDVIVEAISLAQKVPVMDY</sequence>